<evidence type="ECO:0000259" key="8">
    <source>
        <dbReference type="SMART" id="SM00922"/>
    </source>
</evidence>
<name>A0A2T1DYU4_9CYAN</name>
<dbReference type="InterPro" id="IPR018110">
    <property type="entry name" value="Mandel_Rmase/mucon_lact_enz_CS"/>
</dbReference>
<sequence>MQLRVQLFTVHKRFPLTISRGTTARTTNVWVTIEHEGVEGWGEASPFSIGEHSQTTEAIARSLQKIAPLLKALSPFECQRIERLMLDAGLPSGARAALDIALHDWIGKWAKQPLWQLWGLDRDRIAPTSITIGINPPEVAQQRLKAWLEQVPTIRALKIKLGGPAGIEADQAMLLAVQTVAPHIDQISVDANGGWSLEEALKMSYWLAEQGITYIEQPLAKGQEGDLPALYRESPLPIFVDESCFTSYDIPPLADRVHGINIKLMKAGGLTEAWRMIHTARACGLKIMFGCYSDSPLLNTAFAHLSPLADYLDLDSHLNLLDAPFLGASFQNGRLRPDEQPGLGVLRVRDEG</sequence>
<dbReference type="InterPro" id="IPR034603">
    <property type="entry name" value="Dipeptide_epimerase"/>
</dbReference>
<dbReference type="InterPro" id="IPR029017">
    <property type="entry name" value="Enolase-like_N"/>
</dbReference>
<dbReference type="InterPro" id="IPR036849">
    <property type="entry name" value="Enolase-like_C_sf"/>
</dbReference>
<dbReference type="EMBL" id="PVWK01000123">
    <property type="protein sequence ID" value="PSB25652.1"/>
    <property type="molecule type" value="Genomic_DNA"/>
</dbReference>
<dbReference type="SFLD" id="SFLDF00010">
    <property type="entry name" value="dipeptide_epimerase"/>
    <property type="match status" value="1"/>
</dbReference>
<dbReference type="GO" id="GO:0046872">
    <property type="term" value="F:metal ion binding"/>
    <property type="evidence" value="ECO:0007669"/>
    <property type="project" value="UniProtKB-KW"/>
</dbReference>
<comment type="caution">
    <text evidence="9">The sequence shown here is derived from an EMBL/GenBank/DDBJ whole genome shotgun (WGS) entry which is preliminary data.</text>
</comment>
<proteinExistence type="inferred from homology"/>
<evidence type="ECO:0000256" key="1">
    <source>
        <dbReference type="ARBA" id="ARBA00008031"/>
    </source>
</evidence>
<dbReference type="SFLD" id="SFLDS00001">
    <property type="entry name" value="Enolase"/>
    <property type="match status" value="1"/>
</dbReference>
<evidence type="ECO:0000256" key="3">
    <source>
        <dbReference type="ARBA" id="ARBA00022842"/>
    </source>
</evidence>
<evidence type="ECO:0000313" key="10">
    <source>
        <dbReference type="Proteomes" id="UP000239576"/>
    </source>
</evidence>
<dbReference type="CDD" id="cd03319">
    <property type="entry name" value="L-Ala-DL-Glu_epimerase"/>
    <property type="match status" value="1"/>
</dbReference>
<evidence type="ECO:0000256" key="6">
    <source>
        <dbReference type="PIRSR" id="PIRSR634603-3"/>
    </source>
</evidence>
<feature type="binding site" evidence="6">
    <location>
        <position position="190"/>
    </location>
    <ligand>
        <name>Mg(2+)</name>
        <dbReference type="ChEBI" id="CHEBI:18420"/>
    </ligand>
</feature>
<reference evidence="10" key="1">
    <citation type="submission" date="2018-02" db="EMBL/GenBank/DDBJ databases">
        <authorList>
            <person name="Moore K."/>
            <person name="Momper L."/>
        </authorList>
    </citation>
    <scope>NUCLEOTIDE SEQUENCE [LARGE SCALE GENOMIC DNA]</scope>
    <source>
        <strain evidence="10">ULC18</strain>
    </source>
</reference>
<dbReference type="EC" id="5.1.1.-" evidence="7"/>
<evidence type="ECO:0000256" key="5">
    <source>
        <dbReference type="PIRSR" id="PIRSR634603-1"/>
    </source>
</evidence>
<feature type="domain" description="Mandelate racemase/muconate lactonizing enzyme C-terminal" evidence="8">
    <location>
        <begin position="140"/>
        <end position="237"/>
    </location>
</feature>
<dbReference type="SUPFAM" id="SSF51604">
    <property type="entry name" value="Enolase C-terminal domain-like"/>
    <property type="match status" value="1"/>
</dbReference>
<dbReference type="SMART" id="SM00922">
    <property type="entry name" value="MR_MLE"/>
    <property type="match status" value="1"/>
</dbReference>
<protein>
    <recommendedName>
        <fullName evidence="7">Dipeptide epimerase</fullName>
        <ecNumber evidence="7">5.1.1.-</ecNumber>
    </recommendedName>
</protein>
<dbReference type="InterPro" id="IPR034593">
    <property type="entry name" value="DgoD-like"/>
</dbReference>
<dbReference type="RefSeq" id="WP_106258872.1">
    <property type="nucleotide sequence ID" value="NZ_CAWNSW010000161.1"/>
</dbReference>
<dbReference type="Gene3D" id="3.30.390.10">
    <property type="entry name" value="Enolase-like, N-terminal domain"/>
    <property type="match status" value="1"/>
</dbReference>
<dbReference type="SFLD" id="SFLDG00180">
    <property type="entry name" value="muconate_cycloisomerase"/>
    <property type="match status" value="1"/>
</dbReference>
<organism evidence="9 10">
    <name type="scientific">Stenomitos frigidus ULC18</name>
    <dbReference type="NCBI Taxonomy" id="2107698"/>
    <lineage>
        <taxon>Bacteria</taxon>
        <taxon>Bacillati</taxon>
        <taxon>Cyanobacteriota</taxon>
        <taxon>Cyanophyceae</taxon>
        <taxon>Leptolyngbyales</taxon>
        <taxon>Leptolyngbyaceae</taxon>
        <taxon>Stenomitos</taxon>
    </lineage>
</organism>
<gene>
    <name evidence="9" type="ORF">C7B82_22815</name>
</gene>
<dbReference type="InterPro" id="IPR013342">
    <property type="entry name" value="Mandelate_racemase_C"/>
</dbReference>
<evidence type="ECO:0000256" key="4">
    <source>
        <dbReference type="ARBA" id="ARBA00023235"/>
    </source>
</evidence>
<keyword evidence="2 6" id="KW-0479">Metal-binding</keyword>
<keyword evidence="3 6" id="KW-0460">Magnesium</keyword>
<feature type="binding site" evidence="6">
    <location>
        <position position="241"/>
    </location>
    <ligand>
        <name>Mg(2+)</name>
        <dbReference type="ChEBI" id="CHEBI:18420"/>
    </ligand>
</feature>
<dbReference type="PANTHER" id="PTHR48080">
    <property type="entry name" value="D-GALACTONATE DEHYDRATASE-RELATED"/>
    <property type="match status" value="1"/>
</dbReference>
<feature type="binding site" evidence="6">
    <location>
        <position position="216"/>
    </location>
    <ligand>
        <name>Mg(2+)</name>
        <dbReference type="ChEBI" id="CHEBI:18420"/>
    </ligand>
</feature>
<dbReference type="InterPro" id="IPR029065">
    <property type="entry name" value="Enolase_C-like"/>
</dbReference>
<dbReference type="Gene3D" id="3.20.20.120">
    <property type="entry name" value="Enolase-like C-terminal domain"/>
    <property type="match status" value="1"/>
</dbReference>
<evidence type="ECO:0000256" key="7">
    <source>
        <dbReference type="RuleBase" id="RU366006"/>
    </source>
</evidence>
<dbReference type="Pfam" id="PF13378">
    <property type="entry name" value="MR_MLE_C"/>
    <property type="match status" value="1"/>
</dbReference>
<accession>A0A2T1DYU4</accession>
<evidence type="ECO:0000256" key="2">
    <source>
        <dbReference type="ARBA" id="ARBA00022723"/>
    </source>
</evidence>
<feature type="active site" description="Proton acceptor; specific for (R)-substrate epimerization" evidence="5">
    <location>
        <position position="160"/>
    </location>
</feature>
<dbReference type="AlphaFoldDB" id="A0A2T1DYU4"/>
<feature type="active site" description="Proton acceptor; specific for (S)-substrate epimerization" evidence="5">
    <location>
        <position position="263"/>
    </location>
</feature>
<comment type="similarity">
    <text evidence="1 7">Belongs to the mandelate racemase/muconate lactonizing enzyme family.</text>
</comment>
<dbReference type="SUPFAM" id="SSF54826">
    <property type="entry name" value="Enolase N-terminal domain-like"/>
    <property type="match status" value="1"/>
</dbReference>
<dbReference type="Pfam" id="PF02746">
    <property type="entry name" value="MR_MLE_N"/>
    <property type="match status" value="1"/>
</dbReference>
<comment type="cofactor">
    <cofactor evidence="6 7">
        <name>Mg(2+)</name>
        <dbReference type="ChEBI" id="CHEBI:18420"/>
    </cofactor>
    <text evidence="6 7">Binds 1 Mg(2+) ion per subunit.</text>
</comment>
<keyword evidence="10" id="KW-1185">Reference proteome</keyword>
<evidence type="ECO:0000313" key="9">
    <source>
        <dbReference type="EMBL" id="PSB25652.1"/>
    </source>
</evidence>
<dbReference type="InterPro" id="IPR013341">
    <property type="entry name" value="Mandelate_racemase_N_dom"/>
</dbReference>
<dbReference type="OrthoDB" id="9775391at2"/>
<reference evidence="9 10" key="2">
    <citation type="submission" date="2018-03" db="EMBL/GenBank/DDBJ databases">
        <title>The ancient ancestry and fast evolution of plastids.</title>
        <authorList>
            <person name="Moore K.R."/>
            <person name="Magnabosco C."/>
            <person name="Momper L."/>
            <person name="Gold D.A."/>
            <person name="Bosak T."/>
            <person name="Fournier G.P."/>
        </authorList>
    </citation>
    <scope>NUCLEOTIDE SEQUENCE [LARGE SCALE GENOMIC DNA]</scope>
    <source>
        <strain evidence="9 10">ULC18</strain>
    </source>
</reference>
<keyword evidence="4 7" id="KW-0413">Isomerase</keyword>
<dbReference type="PANTHER" id="PTHR48080:SF3">
    <property type="entry name" value="ENOLASE SUPERFAMILY MEMBER DDB_G0284701"/>
    <property type="match status" value="1"/>
</dbReference>
<dbReference type="PROSITE" id="PS00909">
    <property type="entry name" value="MR_MLE_2"/>
    <property type="match status" value="1"/>
</dbReference>
<dbReference type="GO" id="GO:0016855">
    <property type="term" value="F:racemase and epimerase activity, acting on amino acids and derivatives"/>
    <property type="evidence" value="ECO:0007669"/>
    <property type="project" value="UniProtKB-UniRule"/>
</dbReference>
<dbReference type="Proteomes" id="UP000239576">
    <property type="component" value="Unassembled WGS sequence"/>
</dbReference>
<dbReference type="GO" id="GO:0009063">
    <property type="term" value="P:amino acid catabolic process"/>
    <property type="evidence" value="ECO:0007669"/>
    <property type="project" value="InterPro"/>
</dbReference>